<dbReference type="AlphaFoldDB" id="A0A4U3KR12"/>
<accession>A0A4U3KR12</accession>
<comment type="caution">
    <text evidence="1">The sequence shown here is derived from an EMBL/GenBank/DDBJ whole genome shotgun (WGS) entry which is preliminary data.</text>
</comment>
<name>A0A4U3KR12_9BACT</name>
<keyword evidence="2" id="KW-1185">Reference proteome</keyword>
<gene>
    <name evidence="1" type="ORF">FC093_21505</name>
</gene>
<dbReference type="OrthoDB" id="1199198at2"/>
<evidence type="ECO:0000313" key="2">
    <source>
        <dbReference type="Proteomes" id="UP000305848"/>
    </source>
</evidence>
<protein>
    <submittedName>
        <fullName evidence="1">Uncharacterized protein</fullName>
    </submittedName>
</protein>
<organism evidence="1 2">
    <name type="scientific">Ilyomonas limi</name>
    <dbReference type="NCBI Taxonomy" id="2575867"/>
    <lineage>
        <taxon>Bacteria</taxon>
        <taxon>Pseudomonadati</taxon>
        <taxon>Bacteroidota</taxon>
        <taxon>Chitinophagia</taxon>
        <taxon>Chitinophagales</taxon>
        <taxon>Chitinophagaceae</taxon>
        <taxon>Ilyomonas</taxon>
    </lineage>
</organism>
<evidence type="ECO:0000313" key="1">
    <source>
        <dbReference type="EMBL" id="TKK64835.1"/>
    </source>
</evidence>
<dbReference type="EMBL" id="SZQL01000027">
    <property type="protein sequence ID" value="TKK64835.1"/>
    <property type="molecule type" value="Genomic_DNA"/>
</dbReference>
<dbReference type="RefSeq" id="WP_137263884.1">
    <property type="nucleotide sequence ID" value="NZ_SZQL01000027.1"/>
</dbReference>
<dbReference type="Proteomes" id="UP000305848">
    <property type="component" value="Unassembled WGS sequence"/>
</dbReference>
<reference evidence="1 2" key="1">
    <citation type="submission" date="2019-05" db="EMBL/GenBank/DDBJ databases">
        <title>Panacibacter sp. strain 17mud1-8 Genome sequencing and assembly.</title>
        <authorList>
            <person name="Chhetri G."/>
        </authorList>
    </citation>
    <scope>NUCLEOTIDE SEQUENCE [LARGE SCALE GENOMIC DNA]</scope>
    <source>
        <strain evidence="1 2">17mud1-8</strain>
    </source>
</reference>
<sequence>METCEFGMFACKFNIYIITMRKSLLSLQTLILLLVVCFSACRKDSDGKMSDELYIATPEKMIDMAAKDWDALKPSLEDKKGYWYTEFPQDQYPYVKAAVSLPAVEETNHDIGYIISMNVDRQSNKATGVDLGTDTITKLSFAAAANLMLEYYNRSLVLCGDTTFTHGQYIDSGGLYGPRKTTVTDIVDRLNNGVVANQYSIEIYGKIKGFTVVIEKYENSDSYWFKFESYDF</sequence>
<proteinExistence type="predicted"/>